<dbReference type="InterPro" id="IPR008979">
    <property type="entry name" value="Galactose-bd-like_sf"/>
</dbReference>
<gene>
    <name evidence="3" type="ORF">SAMN04487928_10669</name>
</gene>
<dbReference type="InterPro" id="IPR036514">
    <property type="entry name" value="SGNH_hydro_sf"/>
</dbReference>
<dbReference type="PANTHER" id="PTHR22901">
    <property type="entry name" value="SIALATE O-ACETYLESTERASE"/>
    <property type="match status" value="1"/>
</dbReference>
<feature type="domain" description="Sialate O-acetylesterase" evidence="2">
    <location>
        <begin position="405"/>
        <end position="503"/>
    </location>
</feature>
<dbReference type="SUPFAM" id="SSF52266">
    <property type="entry name" value="SGNH hydrolase"/>
    <property type="match status" value="1"/>
</dbReference>
<accession>A0A1I5SGU4</accession>
<dbReference type="EMBL" id="FOXO01000006">
    <property type="protein sequence ID" value="SFP69938.1"/>
    <property type="molecule type" value="Genomic_DNA"/>
</dbReference>
<dbReference type="GO" id="GO:0005975">
    <property type="term" value="P:carbohydrate metabolic process"/>
    <property type="evidence" value="ECO:0007669"/>
    <property type="project" value="InterPro"/>
</dbReference>
<dbReference type="Gene3D" id="3.40.50.1110">
    <property type="entry name" value="SGNH hydrolase"/>
    <property type="match status" value="2"/>
</dbReference>
<feature type="domain" description="Sialate O-acetylesterase" evidence="2">
    <location>
        <begin position="90"/>
        <end position="210"/>
    </location>
</feature>
<dbReference type="Proteomes" id="UP000182624">
    <property type="component" value="Unassembled WGS sequence"/>
</dbReference>
<dbReference type="GO" id="GO:0001681">
    <property type="term" value="F:sialate O-acetylesterase activity"/>
    <property type="evidence" value="ECO:0007669"/>
    <property type="project" value="InterPro"/>
</dbReference>
<evidence type="ECO:0000313" key="4">
    <source>
        <dbReference type="Proteomes" id="UP000182624"/>
    </source>
</evidence>
<keyword evidence="1" id="KW-0378">Hydrolase</keyword>
<dbReference type="SUPFAM" id="SSF49785">
    <property type="entry name" value="Galactose-binding domain-like"/>
    <property type="match status" value="1"/>
</dbReference>
<dbReference type="PANTHER" id="PTHR22901:SF0">
    <property type="entry name" value="SIALATE O-ACETYLESTERASE"/>
    <property type="match status" value="1"/>
</dbReference>
<reference evidence="4" key="1">
    <citation type="submission" date="2016-10" db="EMBL/GenBank/DDBJ databases">
        <authorList>
            <person name="Varghese N."/>
            <person name="Submissions S."/>
        </authorList>
    </citation>
    <scope>NUCLEOTIDE SEQUENCE [LARGE SCALE GENOMIC DNA]</scope>
    <source>
        <strain evidence="4">P18</strain>
    </source>
</reference>
<evidence type="ECO:0000313" key="3">
    <source>
        <dbReference type="EMBL" id="SFP69938.1"/>
    </source>
</evidence>
<proteinExistence type="predicted"/>
<evidence type="ECO:0000256" key="1">
    <source>
        <dbReference type="ARBA" id="ARBA00022801"/>
    </source>
</evidence>
<organism evidence="3 4">
    <name type="scientific">Butyrivibrio proteoclasticus</name>
    <dbReference type="NCBI Taxonomy" id="43305"/>
    <lineage>
        <taxon>Bacteria</taxon>
        <taxon>Bacillati</taxon>
        <taxon>Bacillota</taxon>
        <taxon>Clostridia</taxon>
        <taxon>Lachnospirales</taxon>
        <taxon>Lachnospiraceae</taxon>
        <taxon>Butyrivibrio</taxon>
    </lineage>
</organism>
<protein>
    <submittedName>
        <fullName evidence="3">Sialate O-acetylesterase</fullName>
    </submittedName>
</protein>
<keyword evidence="4" id="KW-1185">Reference proteome</keyword>
<name>A0A1I5SGU4_9FIRM</name>
<dbReference type="InterPro" id="IPR005181">
    <property type="entry name" value="SASA"/>
</dbReference>
<dbReference type="Pfam" id="PF03629">
    <property type="entry name" value="SASA"/>
    <property type="match status" value="2"/>
</dbReference>
<dbReference type="InterPro" id="IPR039329">
    <property type="entry name" value="SIAE"/>
</dbReference>
<evidence type="ECO:0000259" key="2">
    <source>
        <dbReference type="Pfam" id="PF03629"/>
    </source>
</evidence>
<sequence>MIMSTLRLPRLLSDGAIIQRRKSIHIWGWDEPGTKVTATLEKDQVSGETNENGRFDLYLPARESGGPYELIVSDDKGEKKVVKDVMLGLVWLCSGQSNMELPLTRCKDQYPEVVKNDVNSRIRTFKIVEETSYSGPLEEHHTGSWTEVKHETIMDFSAVGYFFAKHLQKLTGQTIGIINASLGGSRIFGWMGREMLEGYDELLEEADRYADKEFYDGQIARNIANGDAWRNSLYQKDEGIKNNWQLENTDDSDWKTFEVPGFFKETELDGFIGSVWFRKKFDLPKELAGKAARLFMGTMVDSDTIFVNGQKVGETAYQYPPRKYDIPEGLTREKDNEVVIRLCVENGLGRFTPEKELKIFNQDATVYLNGTYKYRIAAECEQIQPTDFVNWKATGLFNGMTAPCKNYPIDGVVWYQGESNVERDEDYADLTRRMVLGYRKLWNDENLPFIAVQLPNFVIDQLPCKDDWGRFRLVQNKILEIPMTGLIVTLGLGEDNDLHPTVKEPIGERMALWAAHMKYGCGAEYKGPEAISAKIVTEDDEAYAEIKLSHTAGLKVADEGKGYELLDFYIENEEGTAQMAEAALLGDKVLVKIDKGSKKIKLKWCCENTYHGGLIENETGTPLTPFEITIE</sequence>
<dbReference type="Gene3D" id="2.60.120.260">
    <property type="entry name" value="Galactose-binding domain-like"/>
    <property type="match status" value="1"/>
</dbReference>
<dbReference type="AlphaFoldDB" id="A0A1I5SGU4"/>
<dbReference type="GO" id="GO:0004553">
    <property type="term" value="F:hydrolase activity, hydrolyzing O-glycosyl compounds"/>
    <property type="evidence" value="ECO:0007669"/>
    <property type="project" value="InterPro"/>
</dbReference>